<dbReference type="GO" id="GO:0005737">
    <property type="term" value="C:cytoplasm"/>
    <property type="evidence" value="ECO:0007669"/>
    <property type="project" value="TreeGrafter"/>
</dbReference>
<keyword evidence="3" id="KW-1185">Reference proteome</keyword>
<dbReference type="PANTHER" id="PTHR47282">
    <property type="entry name" value="PGC-1 AND ERR-INDUCED REGULATOR IN MUSCLE PROTEIN 1"/>
    <property type="match status" value="1"/>
</dbReference>
<dbReference type="GO" id="GO:0005634">
    <property type="term" value="C:nucleus"/>
    <property type="evidence" value="ECO:0007669"/>
    <property type="project" value="TreeGrafter"/>
</dbReference>
<feature type="region of interest" description="Disordered" evidence="1">
    <location>
        <begin position="280"/>
        <end position="300"/>
    </location>
</feature>
<dbReference type="Proteomes" id="UP001174136">
    <property type="component" value="Unassembled WGS sequence"/>
</dbReference>
<evidence type="ECO:0000313" key="3">
    <source>
        <dbReference type="Proteomes" id="UP001174136"/>
    </source>
</evidence>
<dbReference type="PANTHER" id="PTHR47282:SF1">
    <property type="entry name" value="PGC-1 AND ERR-INDUCED REGULATOR IN MUSCLE PROTEIN 1"/>
    <property type="match status" value="1"/>
</dbReference>
<sequence>MSDNTPKVVATGKRDKAINEVERHETSQDTSELKSLKEEPDMTSERGEDVSNAPDSKNRVFAMSSFWNEMERLTIKDILGSRITSRTPPPRSLSPLVESIESDSTDTADSGYFTPHVDDTKTVSTIADLEQANVNFAASIHDISFNSLDVMWDGEPRPVSLGSGLYPQNVRLTSDTDNPQPLLSTISEERRQRQMLKNTSVHNLHTLDSEQFSGTWKVQTSAAVIPEESESERECFSDVQKPCCDCGTDPMSSSLFTEGTPAKSYQFSLTNIFQYLFAGKQSNPKPPESEDTETHSCGNTVPETYDQFFSEFDCGSFFYPHIETEDRPKDKPVPIFSRSRSSSRFRQFPEAYDHFLSSSSSSDSSAESEEEDDLGPIRVVTRYNRRTIEESTSTDIYENSFTDWDLHRNLFWNNTFSLRNVHLTGPVSQEQQSSGPLTPVDRSSMQRRRRVFPSINALGNQDTVVLDPLVYHFQERVYRQLSRHTFSFDDLQSAVSNPSLGPTLVPLRQSDMCLVCIAFASWVLKSANPQVEDAWKAVLLANVSALSAIRYLRRYMRERSLEQPAISRPTLSPIGGVNL</sequence>
<feature type="region of interest" description="Disordered" evidence="1">
    <location>
        <begin position="1"/>
        <end position="56"/>
    </location>
</feature>
<accession>A0AA47P7E8</accession>
<evidence type="ECO:0000256" key="1">
    <source>
        <dbReference type="SAM" id="MobiDB-lite"/>
    </source>
</evidence>
<feature type="compositionally biased region" description="Basic and acidic residues" evidence="1">
    <location>
        <begin position="12"/>
        <end position="49"/>
    </location>
</feature>
<feature type="region of interest" description="Disordered" evidence="1">
    <location>
        <begin position="356"/>
        <end position="375"/>
    </location>
</feature>
<dbReference type="EMBL" id="JAOPHQ010001427">
    <property type="protein sequence ID" value="KAK0150950.1"/>
    <property type="molecule type" value="Genomic_DNA"/>
</dbReference>
<dbReference type="AlphaFoldDB" id="A0AA47P7E8"/>
<protein>
    <submittedName>
        <fullName evidence="2">PGC-1 and ERR-induced regulator in muscle protein 1</fullName>
    </submittedName>
</protein>
<dbReference type="GO" id="GO:0014850">
    <property type="term" value="P:response to muscle activity"/>
    <property type="evidence" value="ECO:0007669"/>
    <property type="project" value="TreeGrafter"/>
</dbReference>
<organism evidence="2 3">
    <name type="scientific">Merluccius polli</name>
    <name type="common">Benguela hake</name>
    <name type="synonym">Merluccius cadenati</name>
    <dbReference type="NCBI Taxonomy" id="89951"/>
    <lineage>
        <taxon>Eukaryota</taxon>
        <taxon>Metazoa</taxon>
        <taxon>Chordata</taxon>
        <taxon>Craniata</taxon>
        <taxon>Vertebrata</taxon>
        <taxon>Euteleostomi</taxon>
        <taxon>Actinopterygii</taxon>
        <taxon>Neopterygii</taxon>
        <taxon>Teleostei</taxon>
        <taxon>Neoteleostei</taxon>
        <taxon>Acanthomorphata</taxon>
        <taxon>Zeiogadaria</taxon>
        <taxon>Gadariae</taxon>
        <taxon>Gadiformes</taxon>
        <taxon>Gadoidei</taxon>
        <taxon>Merlucciidae</taxon>
        <taxon>Merluccius</taxon>
    </lineage>
</organism>
<comment type="caution">
    <text evidence="2">The sequence shown here is derived from an EMBL/GenBank/DDBJ whole genome shotgun (WGS) entry which is preliminary data.</text>
</comment>
<evidence type="ECO:0000313" key="2">
    <source>
        <dbReference type="EMBL" id="KAK0150950.1"/>
    </source>
</evidence>
<dbReference type="GO" id="GO:0006355">
    <property type="term" value="P:regulation of DNA-templated transcription"/>
    <property type="evidence" value="ECO:0007669"/>
    <property type="project" value="InterPro"/>
</dbReference>
<proteinExistence type="predicted"/>
<dbReference type="InterPro" id="IPR043442">
    <property type="entry name" value="Perm1"/>
</dbReference>
<gene>
    <name evidence="2" type="primary">PERM1_1</name>
    <name evidence="2" type="ORF">N1851_007949</name>
</gene>
<name>A0AA47P7E8_MERPO</name>
<feature type="region of interest" description="Disordered" evidence="1">
    <location>
        <begin position="81"/>
        <end position="113"/>
    </location>
</feature>
<reference evidence="2" key="1">
    <citation type="journal article" date="2023" name="Front. Mar. Sci.">
        <title>A new Merluccius polli reference genome to investigate the effects of global change in West African waters.</title>
        <authorList>
            <person name="Mateo J.L."/>
            <person name="Blanco-Fernandez C."/>
            <person name="Garcia-Vazquez E."/>
            <person name="Machado-Schiaffino G."/>
        </authorList>
    </citation>
    <scope>NUCLEOTIDE SEQUENCE</scope>
    <source>
        <strain evidence="2">C29</strain>
        <tissue evidence="2">Fin</tissue>
    </source>
</reference>